<evidence type="ECO:0000313" key="3">
    <source>
        <dbReference type="Proteomes" id="UP001176883"/>
    </source>
</evidence>
<dbReference type="EMBL" id="JAUOEK010000184">
    <property type="protein sequence ID" value="MDO5972210.1"/>
    <property type="molecule type" value="Genomic_DNA"/>
</dbReference>
<reference evidence="2" key="1">
    <citation type="submission" date="2023-07" db="EMBL/GenBank/DDBJ databases">
        <title>Two novel species in the genus Flavivirga.</title>
        <authorList>
            <person name="Kwon K."/>
        </authorList>
    </citation>
    <scope>NUCLEOTIDE SEQUENCE</scope>
    <source>
        <strain evidence="2">KCTC 52353</strain>
    </source>
</reference>
<feature type="chain" id="PRO_5047217718" evidence="1">
    <location>
        <begin position="18"/>
        <end position="255"/>
    </location>
</feature>
<dbReference type="RefSeq" id="WP_303279949.1">
    <property type="nucleotide sequence ID" value="NZ_JAUOEK010000184.1"/>
</dbReference>
<organism evidence="2 3">
    <name type="scientific">Flavivirga aquimarina</name>
    <dbReference type="NCBI Taxonomy" id="2027862"/>
    <lineage>
        <taxon>Bacteria</taxon>
        <taxon>Pseudomonadati</taxon>
        <taxon>Bacteroidota</taxon>
        <taxon>Flavobacteriia</taxon>
        <taxon>Flavobacteriales</taxon>
        <taxon>Flavobacteriaceae</taxon>
        <taxon>Flavivirga</taxon>
    </lineage>
</organism>
<keyword evidence="3" id="KW-1185">Reference proteome</keyword>
<dbReference type="Proteomes" id="UP001176883">
    <property type="component" value="Unassembled WGS sequence"/>
</dbReference>
<proteinExistence type="predicted"/>
<protein>
    <submittedName>
        <fullName evidence="2">Uncharacterized protein</fullName>
    </submittedName>
</protein>
<gene>
    <name evidence="2" type="ORF">Q4Q35_20625</name>
</gene>
<sequence length="255" mass="28874">MRKIVLLLFIWSGLSVAQNNSELKTIHVYVALCDNLNQGIVPVPKTLGNGQDAKSNLYWGAMYGVKSYFKRSKDWTLISTKTNIDGFVLERLLFKHKTTNTYLLADAYDGKYIKNTTIDFLEATAGRKEVMVISETQELKFGGGSNLLAYIGHDGLMEFDVKGNLKPLNENKRDAIILACISKDYFKPYLKQTKANPLVWSTGLMSPEAYSLKWAIDGWVLNESDMQIRERASQAYHYYQKCGIRGARNLLVTGY</sequence>
<evidence type="ECO:0000313" key="2">
    <source>
        <dbReference type="EMBL" id="MDO5972210.1"/>
    </source>
</evidence>
<name>A0ABT8WGC8_9FLAO</name>
<comment type="caution">
    <text evidence="2">The sequence shown here is derived from an EMBL/GenBank/DDBJ whole genome shotgun (WGS) entry which is preliminary data.</text>
</comment>
<keyword evidence="1" id="KW-0732">Signal</keyword>
<accession>A0ABT8WGC8</accession>
<evidence type="ECO:0000256" key="1">
    <source>
        <dbReference type="SAM" id="SignalP"/>
    </source>
</evidence>
<feature type="signal peptide" evidence="1">
    <location>
        <begin position="1"/>
        <end position="17"/>
    </location>
</feature>